<keyword evidence="2" id="KW-1185">Reference proteome</keyword>
<evidence type="ECO:0000313" key="1">
    <source>
        <dbReference type="EMBL" id="MBC2902835.1"/>
    </source>
</evidence>
<sequence length="342" mass="37099">MSGMLPAKELLLDSVDDYLGPGEKRFFGSGFRRVQYRYDKVEMTGGRDVPTELGSRLDVVYPADWSTKAKTRGDLRPHLSTVDGLIIAVHLSEAALTHALGLGPESRRAGRVLSVRIKAGTEPDEELTGLPVRTTVLGVPVRNSEGEAVSRLQTMVGAMRVRTDLRHPQPGPSSDGPVATATYSGPAELLGPVERQYYGTGFAARTQSVRKVAVRAAEARAHAVVDVAQEPGTVLATEGTEGLYQPFVGLIDTFVTSLQLGQILLYETDGISRGASNTLWMRTTVLQASAEPDPIRYETPLDVRLENSTLLRRDEEIWRTADIVGRLAGNTVRCSVAHRLPG</sequence>
<organism evidence="1 2">
    <name type="scientific">Streptomyces cupreus</name>
    <dbReference type="NCBI Taxonomy" id="2759956"/>
    <lineage>
        <taxon>Bacteria</taxon>
        <taxon>Bacillati</taxon>
        <taxon>Actinomycetota</taxon>
        <taxon>Actinomycetes</taxon>
        <taxon>Kitasatosporales</taxon>
        <taxon>Streptomycetaceae</taxon>
        <taxon>Streptomyces</taxon>
    </lineage>
</organism>
<gene>
    <name evidence="1" type="ORF">H4N64_14710</name>
</gene>
<protein>
    <recommendedName>
        <fullName evidence="3">Avirulence D protein (AvrD)</fullName>
    </recommendedName>
</protein>
<evidence type="ECO:0000313" key="2">
    <source>
        <dbReference type="Proteomes" id="UP000584670"/>
    </source>
</evidence>
<dbReference type="InterPro" id="IPR008799">
    <property type="entry name" value="Pseudomon_AvrD"/>
</dbReference>
<accession>A0A7X1J264</accession>
<name>A0A7X1J264_9ACTN</name>
<comment type="caution">
    <text evidence="1">The sequence shown here is derived from an EMBL/GenBank/DDBJ whole genome shotgun (WGS) entry which is preliminary data.</text>
</comment>
<reference evidence="1 2" key="1">
    <citation type="submission" date="2020-08" db="EMBL/GenBank/DDBJ databases">
        <title>Streptomyces sp. PSKA01 genome sequencing and assembly.</title>
        <authorList>
            <person name="Mandal S."/>
            <person name="Maiti P.K."/>
            <person name="Das P."/>
        </authorList>
    </citation>
    <scope>NUCLEOTIDE SEQUENCE [LARGE SCALE GENOMIC DNA]</scope>
    <source>
        <strain evidence="1 2">PSKA01</strain>
    </source>
</reference>
<dbReference type="EMBL" id="JACMSF010000013">
    <property type="protein sequence ID" value="MBC2902835.1"/>
    <property type="molecule type" value="Genomic_DNA"/>
</dbReference>
<dbReference type="Pfam" id="PF05655">
    <property type="entry name" value="AvrD"/>
    <property type="match status" value="1"/>
</dbReference>
<proteinExistence type="predicted"/>
<dbReference type="Proteomes" id="UP000584670">
    <property type="component" value="Unassembled WGS sequence"/>
</dbReference>
<dbReference type="AlphaFoldDB" id="A0A7X1J264"/>
<evidence type="ECO:0008006" key="3">
    <source>
        <dbReference type="Google" id="ProtNLM"/>
    </source>
</evidence>